<dbReference type="PROSITE" id="PS00108">
    <property type="entry name" value="PROTEIN_KINASE_ST"/>
    <property type="match status" value="1"/>
</dbReference>
<keyword evidence="1 8" id="KW-0808">Transferase</keyword>
<feature type="binding site" evidence="5">
    <location>
        <position position="134"/>
    </location>
    <ligand>
        <name>ATP</name>
        <dbReference type="ChEBI" id="CHEBI:30616"/>
    </ligand>
</feature>
<proteinExistence type="predicted"/>
<dbReference type="PROSITE" id="PS00107">
    <property type="entry name" value="PROTEIN_KINASE_ATP"/>
    <property type="match status" value="1"/>
</dbReference>
<dbReference type="Gene3D" id="3.30.200.20">
    <property type="entry name" value="Phosphorylase Kinase, domain 1"/>
    <property type="match status" value="1"/>
</dbReference>
<dbReference type="EMBL" id="SJPG01000001">
    <property type="protein sequence ID" value="TWT60750.1"/>
    <property type="molecule type" value="Genomic_DNA"/>
</dbReference>
<dbReference type="PANTHER" id="PTHR43289">
    <property type="entry name" value="MITOGEN-ACTIVATED PROTEIN KINASE KINASE KINASE 20-RELATED"/>
    <property type="match status" value="1"/>
</dbReference>
<sequence>MTMTSCPRFEELSGFCNGTLDNLRASKIADHIDQCNECCETLSGMNHLTPQPFSLRDHQTENLLFIDESAYRRIESVISDWILNERQKKNLRGKEFQPGAEIGAYRIEGLLGQGGMGFVYRALHTHLNKPVALKVLPAEQASNPDLIRRFEREMHSVGSIVHPNIVSGFDAGVHEGIYFLAMELIEGLTLSDILRRHGPIPVALACEIIRQTAIGLDYVHKQGMLHRDLKPSNLMLLRSDNGEMVVKILDLGLARLSSIHQEIEEITSAGLIVGTLEYMAPEQADNLKDVDARSDIYSLGATFYCLLTGFAPLSVEQYPTPIKILKALTITKPDPIGKRVTLRRKLGHLIDSMLEKDPANRPSSALEIANQLSLYVKNVDLESLLLNSSTTTVVGADSNTVLLSQDDSLPKSLSVPKSTVQTSGNSSFHFSRLFFLATLPLGLLLAVGIFWLKTDGGYLKIEAPEGVDVTVEVIKDGQFFESIEVGQARDAIWYRSGNYEVRLPSSEQQILQIRGNVFQLKYQNDQTVTITKISEADSVKNPSLEMPENVPPTVRPNENDSKLSMNTPEISRFQMSSSEAASKQQQWADHANLPVTKTITLPGGTTMDFQLIPPGEFLMGSTEAELEKFRTQSETYDDGWGLSHLKTESPQHRVQISKPFYMSRYEMTRAQWKSVTGNDHVNRSYHQGDPSIMPVVEISWHDCQRMIESLNEQFKDPAFEFALPTEAQWEYACRAGTTSPFYFGTLEEVLQNKFWYFENQNRKEQPVGLLSPNAWGLHDMHGNVHEWVFDRGAKSYPNVSVEINPTGPAEKFHRNDVRVMRGGSVWDPPTACRSALRGCRPPEYVFHALGVRPVMLLTTKNTD</sequence>
<keyword evidence="2 5" id="KW-0547">Nucleotide-binding</keyword>
<dbReference type="Pfam" id="PF00069">
    <property type="entry name" value="Pkinase"/>
    <property type="match status" value="1"/>
</dbReference>
<evidence type="ECO:0000259" key="7">
    <source>
        <dbReference type="PROSITE" id="PS50011"/>
    </source>
</evidence>
<evidence type="ECO:0000313" key="9">
    <source>
        <dbReference type="Proteomes" id="UP000316095"/>
    </source>
</evidence>
<dbReference type="PROSITE" id="PS50011">
    <property type="entry name" value="PROTEIN_KINASE_DOM"/>
    <property type="match status" value="1"/>
</dbReference>
<dbReference type="SUPFAM" id="SSF56436">
    <property type="entry name" value="C-type lectin-like"/>
    <property type="match status" value="1"/>
</dbReference>
<dbReference type="Gene3D" id="1.10.510.10">
    <property type="entry name" value="Transferase(Phosphotransferase) domain 1"/>
    <property type="match status" value="1"/>
</dbReference>
<gene>
    <name evidence="8" type="primary">pknB_2</name>
    <name evidence="8" type="ORF">Pan54_14770</name>
</gene>
<dbReference type="SMART" id="SM00220">
    <property type="entry name" value="S_TKc"/>
    <property type="match status" value="1"/>
</dbReference>
<feature type="region of interest" description="Disordered" evidence="6">
    <location>
        <begin position="541"/>
        <end position="561"/>
    </location>
</feature>
<dbReference type="InterPro" id="IPR017441">
    <property type="entry name" value="Protein_kinase_ATP_BS"/>
</dbReference>
<dbReference type="GO" id="GO:0004674">
    <property type="term" value="F:protein serine/threonine kinase activity"/>
    <property type="evidence" value="ECO:0007669"/>
    <property type="project" value="UniProtKB-EC"/>
</dbReference>
<dbReference type="PANTHER" id="PTHR43289:SF34">
    <property type="entry name" value="SERINE_THREONINE-PROTEIN KINASE YBDM-RELATED"/>
    <property type="match status" value="1"/>
</dbReference>
<dbReference type="Proteomes" id="UP000316095">
    <property type="component" value="Unassembled WGS sequence"/>
</dbReference>
<keyword evidence="4 5" id="KW-0067">ATP-binding</keyword>
<dbReference type="CDD" id="cd14014">
    <property type="entry name" value="STKc_PknB_like"/>
    <property type="match status" value="1"/>
</dbReference>
<dbReference type="InterPro" id="IPR016187">
    <property type="entry name" value="CTDL_fold"/>
</dbReference>
<keyword evidence="9" id="KW-1185">Reference proteome</keyword>
<dbReference type="Gene3D" id="3.90.1580.10">
    <property type="entry name" value="paralog of FGE (formylglycine-generating enzyme)"/>
    <property type="match status" value="1"/>
</dbReference>
<evidence type="ECO:0000256" key="2">
    <source>
        <dbReference type="ARBA" id="ARBA00022741"/>
    </source>
</evidence>
<evidence type="ECO:0000256" key="1">
    <source>
        <dbReference type="ARBA" id="ARBA00022679"/>
    </source>
</evidence>
<accession>A0A5C5XCP7</accession>
<dbReference type="InterPro" id="IPR000719">
    <property type="entry name" value="Prot_kinase_dom"/>
</dbReference>
<reference evidence="8 9" key="1">
    <citation type="submission" date="2019-02" db="EMBL/GenBank/DDBJ databases">
        <title>Deep-cultivation of Planctomycetes and their phenomic and genomic characterization uncovers novel biology.</title>
        <authorList>
            <person name="Wiegand S."/>
            <person name="Jogler M."/>
            <person name="Boedeker C."/>
            <person name="Pinto D."/>
            <person name="Vollmers J."/>
            <person name="Rivas-Marin E."/>
            <person name="Kohn T."/>
            <person name="Peeters S.H."/>
            <person name="Heuer A."/>
            <person name="Rast P."/>
            <person name="Oberbeckmann S."/>
            <person name="Bunk B."/>
            <person name="Jeske O."/>
            <person name="Meyerdierks A."/>
            <person name="Storesund J.E."/>
            <person name="Kallscheuer N."/>
            <person name="Luecker S."/>
            <person name="Lage O.M."/>
            <person name="Pohl T."/>
            <person name="Merkel B.J."/>
            <person name="Hornburger P."/>
            <person name="Mueller R.-W."/>
            <person name="Bruemmer F."/>
            <person name="Labrenz M."/>
            <person name="Spormann A.M."/>
            <person name="Op Den Camp H."/>
            <person name="Overmann J."/>
            <person name="Amann R."/>
            <person name="Jetten M.S.M."/>
            <person name="Mascher T."/>
            <person name="Medema M.H."/>
            <person name="Devos D.P."/>
            <person name="Kaster A.-K."/>
            <person name="Ovreas L."/>
            <person name="Rohde M."/>
            <person name="Galperin M.Y."/>
            <person name="Jogler C."/>
        </authorList>
    </citation>
    <scope>NUCLEOTIDE SEQUENCE [LARGE SCALE GENOMIC DNA]</scope>
    <source>
        <strain evidence="8 9">Pan54</strain>
    </source>
</reference>
<dbReference type="AlphaFoldDB" id="A0A5C5XCP7"/>
<feature type="domain" description="Protein kinase" evidence="7">
    <location>
        <begin position="105"/>
        <end position="376"/>
    </location>
</feature>
<dbReference type="InterPro" id="IPR011009">
    <property type="entry name" value="Kinase-like_dom_sf"/>
</dbReference>
<evidence type="ECO:0000256" key="3">
    <source>
        <dbReference type="ARBA" id="ARBA00022777"/>
    </source>
</evidence>
<dbReference type="GO" id="GO:0005524">
    <property type="term" value="F:ATP binding"/>
    <property type="evidence" value="ECO:0007669"/>
    <property type="project" value="UniProtKB-UniRule"/>
</dbReference>
<dbReference type="InterPro" id="IPR008271">
    <property type="entry name" value="Ser/Thr_kinase_AS"/>
</dbReference>
<name>A0A5C5XCP7_9PLAN</name>
<dbReference type="Pfam" id="PF03781">
    <property type="entry name" value="FGE-sulfatase"/>
    <property type="match status" value="1"/>
</dbReference>
<evidence type="ECO:0000256" key="4">
    <source>
        <dbReference type="ARBA" id="ARBA00022840"/>
    </source>
</evidence>
<comment type="caution">
    <text evidence="8">The sequence shown here is derived from an EMBL/GenBank/DDBJ whole genome shotgun (WGS) entry which is preliminary data.</text>
</comment>
<evidence type="ECO:0000313" key="8">
    <source>
        <dbReference type="EMBL" id="TWT60750.1"/>
    </source>
</evidence>
<evidence type="ECO:0000256" key="5">
    <source>
        <dbReference type="PROSITE-ProRule" id="PRU10141"/>
    </source>
</evidence>
<protein>
    <submittedName>
        <fullName evidence="8">Serine/threonine-protein kinase PknB</fullName>
        <ecNumber evidence="8">2.7.11.1</ecNumber>
    </submittedName>
</protein>
<organism evidence="8 9">
    <name type="scientific">Rubinisphaera italica</name>
    <dbReference type="NCBI Taxonomy" id="2527969"/>
    <lineage>
        <taxon>Bacteria</taxon>
        <taxon>Pseudomonadati</taxon>
        <taxon>Planctomycetota</taxon>
        <taxon>Planctomycetia</taxon>
        <taxon>Planctomycetales</taxon>
        <taxon>Planctomycetaceae</taxon>
        <taxon>Rubinisphaera</taxon>
    </lineage>
</organism>
<dbReference type="OrthoDB" id="6111975at2"/>
<dbReference type="InterPro" id="IPR042095">
    <property type="entry name" value="SUMF_sf"/>
</dbReference>
<evidence type="ECO:0000256" key="6">
    <source>
        <dbReference type="SAM" id="MobiDB-lite"/>
    </source>
</evidence>
<dbReference type="EC" id="2.7.11.1" evidence="8"/>
<dbReference type="InterPro" id="IPR005532">
    <property type="entry name" value="SUMF_dom"/>
</dbReference>
<dbReference type="SUPFAM" id="SSF56112">
    <property type="entry name" value="Protein kinase-like (PK-like)"/>
    <property type="match status" value="1"/>
</dbReference>
<keyword evidence="3 8" id="KW-0418">Kinase</keyword>